<dbReference type="RefSeq" id="WP_244601708.1">
    <property type="nucleotide sequence ID" value="NZ_UWOC01000181.1"/>
</dbReference>
<dbReference type="AlphaFoldDB" id="A0A3S4FBP5"/>
<gene>
    <name evidence="1" type="ORF">RHODGE_RHODGE_04102</name>
</gene>
<name>A0A3S4FBP5_9BRAD</name>
<dbReference type="Proteomes" id="UP000289200">
    <property type="component" value="Unassembled WGS sequence"/>
</dbReference>
<proteinExistence type="predicted"/>
<organism evidence="1 2">
    <name type="scientific">Rhodoplanes serenus</name>
    <dbReference type="NCBI Taxonomy" id="200615"/>
    <lineage>
        <taxon>Bacteria</taxon>
        <taxon>Pseudomonadati</taxon>
        <taxon>Pseudomonadota</taxon>
        <taxon>Alphaproteobacteria</taxon>
        <taxon>Hyphomicrobiales</taxon>
        <taxon>Nitrobacteraceae</taxon>
        <taxon>Rhodoplanes</taxon>
    </lineage>
</organism>
<dbReference type="InterPro" id="IPR045584">
    <property type="entry name" value="Pilin-like"/>
</dbReference>
<reference evidence="2" key="1">
    <citation type="submission" date="2018-10" db="EMBL/GenBank/DDBJ databases">
        <authorList>
            <person name="Peiro R."/>
            <person name="Begona"/>
            <person name="Cbmso G."/>
            <person name="Lopez M."/>
            <person name="Gonzalez S."/>
            <person name="Sacristan E."/>
            <person name="Castillo E."/>
        </authorList>
    </citation>
    <scope>NUCLEOTIDE SEQUENCE [LARGE SCALE GENOMIC DNA]</scope>
</reference>
<comment type="caution">
    <text evidence="1">The sequence shown here is derived from an EMBL/GenBank/DDBJ whole genome shotgun (WGS) entry which is preliminary data.</text>
</comment>
<dbReference type="SUPFAM" id="SSF54523">
    <property type="entry name" value="Pili subunits"/>
    <property type="match status" value="1"/>
</dbReference>
<evidence type="ECO:0000313" key="2">
    <source>
        <dbReference type="Proteomes" id="UP000289200"/>
    </source>
</evidence>
<sequence length="133" mass="14225">MVALLAALVLPALPRGTSRARLEAYAVETAALLKADRAAAIRRRIAVATHVDAEARLVSSPVTGRTVRLPADVDVQAILAARCNQQRTERSIHFFPSGVSCGGAITLRRAGQSYRVRVDWLTGGIDVAPLRSL</sequence>
<evidence type="ECO:0000313" key="1">
    <source>
        <dbReference type="EMBL" id="VCU10503.1"/>
    </source>
</evidence>
<protein>
    <recommendedName>
        <fullName evidence="3">General secretion pathway GspH domain-containing protein</fullName>
    </recommendedName>
</protein>
<keyword evidence="2" id="KW-1185">Reference proteome</keyword>
<accession>A0A3S4FBP5</accession>
<evidence type="ECO:0008006" key="3">
    <source>
        <dbReference type="Google" id="ProtNLM"/>
    </source>
</evidence>
<dbReference type="EMBL" id="UWOC01000181">
    <property type="protein sequence ID" value="VCU10503.1"/>
    <property type="molecule type" value="Genomic_DNA"/>
</dbReference>